<evidence type="ECO:0000256" key="1">
    <source>
        <dbReference type="SAM" id="SignalP"/>
    </source>
</evidence>
<proteinExistence type="predicted"/>
<accession>A0ABS0EM92</accession>
<evidence type="ECO:0008006" key="4">
    <source>
        <dbReference type="Google" id="ProtNLM"/>
    </source>
</evidence>
<evidence type="ECO:0000313" key="2">
    <source>
        <dbReference type="EMBL" id="MBF8151565.1"/>
    </source>
</evidence>
<dbReference type="Proteomes" id="UP000611215">
    <property type="component" value="Unassembled WGS sequence"/>
</dbReference>
<gene>
    <name evidence="2" type="ORF">ITJ86_16810</name>
</gene>
<comment type="caution">
    <text evidence="2">The sequence shown here is derived from an EMBL/GenBank/DDBJ whole genome shotgun (WGS) entry which is preliminary data.</text>
</comment>
<evidence type="ECO:0000313" key="3">
    <source>
        <dbReference type="Proteomes" id="UP000611215"/>
    </source>
</evidence>
<keyword evidence="1" id="KW-0732">Signal</keyword>
<reference evidence="2 3" key="1">
    <citation type="submission" date="2020-11" db="EMBL/GenBank/DDBJ databases">
        <title>Winogradskyella marina sp. nov., isolated from marine sediment.</title>
        <authorList>
            <person name="Bo J."/>
            <person name="Wang S."/>
            <person name="Song X."/>
            <person name="Du Z."/>
        </authorList>
    </citation>
    <scope>NUCLEOTIDE SEQUENCE [LARGE SCALE GENOMIC DNA]</scope>
    <source>
        <strain evidence="2 3">F6397</strain>
    </source>
</reference>
<keyword evidence="3" id="KW-1185">Reference proteome</keyword>
<organism evidence="2 3">
    <name type="scientific">Winogradskyella marina</name>
    <dbReference type="NCBI Taxonomy" id="2785530"/>
    <lineage>
        <taxon>Bacteria</taxon>
        <taxon>Pseudomonadati</taxon>
        <taxon>Bacteroidota</taxon>
        <taxon>Flavobacteriia</taxon>
        <taxon>Flavobacteriales</taxon>
        <taxon>Flavobacteriaceae</taxon>
        <taxon>Winogradskyella</taxon>
    </lineage>
</organism>
<dbReference type="PROSITE" id="PS51257">
    <property type="entry name" value="PROKAR_LIPOPROTEIN"/>
    <property type="match status" value="1"/>
</dbReference>
<dbReference type="EMBL" id="JADOET010000026">
    <property type="protein sequence ID" value="MBF8151565.1"/>
    <property type="molecule type" value="Genomic_DNA"/>
</dbReference>
<feature type="signal peptide" evidence="1">
    <location>
        <begin position="1"/>
        <end position="24"/>
    </location>
</feature>
<protein>
    <recommendedName>
        <fullName evidence="4">Lipoprotein</fullName>
    </recommendedName>
</protein>
<name>A0ABS0EM92_9FLAO</name>
<sequence length="155" mass="17428">MKKISNRIALILSLLLMVSCGLTGEEVARLAINEVSKSNDNLIIKEDQVELKKGDEIAFWSDMDYNYEGQISLKFKIEIIKNDEKLGVLEIDPTDKNITIGELKTSINGKTDWSFTGKNTELDIKEDGNYTFRGLLVASENSTLEINKAELVIKK</sequence>
<feature type="chain" id="PRO_5047446302" description="Lipoprotein" evidence="1">
    <location>
        <begin position="25"/>
        <end position="155"/>
    </location>
</feature>